<evidence type="ECO:0000256" key="4">
    <source>
        <dbReference type="ARBA" id="ARBA00022840"/>
    </source>
</evidence>
<proteinExistence type="inferred from homology"/>
<comment type="catalytic activity">
    <reaction evidence="1 9 10">
        <text>ATP-dependent breakage, passage and rejoining of double-stranded DNA.</text>
        <dbReference type="EC" id="5.6.2.2"/>
    </reaction>
</comment>
<comment type="miscellaneous">
    <text evidence="9">Few gyrases are as efficient as E.coli at forming negative supercoils. Not all organisms have 2 type II topoisomerases; in organisms with a single type II topoisomerase this enzyme also has to decatenate newly replicated chromosomes.</text>
</comment>
<dbReference type="HAMAP" id="MF_01897">
    <property type="entry name" value="GyrA"/>
    <property type="match status" value="1"/>
</dbReference>
<dbReference type="CDD" id="cd00187">
    <property type="entry name" value="TOP4c"/>
    <property type="match status" value="1"/>
</dbReference>
<dbReference type="GO" id="GO:0006261">
    <property type="term" value="P:DNA-templated DNA replication"/>
    <property type="evidence" value="ECO:0007669"/>
    <property type="project" value="UniProtKB-UniRule"/>
</dbReference>
<feature type="short sequence motif" description="GyrA-box" evidence="9">
    <location>
        <begin position="539"/>
        <end position="545"/>
    </location>
</feature>
<dbReference type="Pfam" id="PF00521">
    <property type="entry name" value="DNA_topoisoIV"/>
    <property type="match status" value="1"/>
</dbReference>
<protein>
    <recommendedName>
        <fullName evidence="9">DNA gyrase subunit A</fullName>
        <ecNumber evidence="9">5.6.2.2</ecNumber>
    </recommendedName>
</protein>
<dbReference type="GO" id="GO:0006265">
    <property type="term" value="P:DNA topological change"/>
    <property type="evidence" value="ECO:0007669"/>
    <property type="project" value="UniProtKB-UniRule"/>
</dbReference>
<dbReference type="SUPFAM" id="SSF101904">
    <property type="entry name" value="GyrA/ParC C-terminal domain-like"/>
    <property type="match status" value="1"/>
</dbReference>
<dbReference type="Gene3D" id="3.30.1360.40">
    <property type="match status" value="1"/>
</dbReference>
<dbReference type="InterPro" id="IPR050220">
    <property type="entry name" value="Type_II_DNA_Topoisomerases"/>
</dbReference>
<dbReference type="FunFam" id="3.30.1360.40:FF:000002">
    <property type="entry name" value="DNA gyrase subunit A"/>
    <property type="match status" value="1"/>
</dbReference>
<feature type="domain" description="Topo IIA-type catalytic" evidence="12">
    <location>
        <begin position="43"/>
        <end position="512"/>
    </location>
</feature>
<dbReference type="AlphaFoldDB" id="A0A6H9WCT6"/>
<dbReference type="Gene3D" id="1.10.268.10">
    <property type="entry name" value="Topoisomerase, domain 3"/>
    <property type="match status" value="1"/>
</dbReference>
<dbReference type="GO" id="GO:0003677">
    <property type="term" value="F:DNA binding"/>
    <property type="evidence" value="ECO:0007669"/>
    <property type="project" value="UniProtKB-UniRule"/>
</dbReference>
<dbReference type="InterPro" id="IPR013760">
    <property type="entry name" value="Topo_IIA-like_dom_sf"/>
</dbReference>
<dbReference type="RefSeq" id="WP_158027324.1">
    <property type="nucleotide sequence ID" value="NZ_BMHG01000001.1"/>
</dbReference>
<keyword evidence="14" id="KW-1185">Reference proteome</keyword>
<dbReference type="PANTHER" id="PTHR43493:SF5">
    <property type="entry name" value="DNA GYRASE SUBUNIT A, CHLOROPLASTIC_MITOCHONDRIAL"/>
    <property type="match status" value="1"/>
</dbReference>
<organism evidence="13 14">
    <name type="scientific">Pseudoclavibacter endophyticus</name>
    <dbReference type="NCBI Taxonomy" id="1778590"/>
    <lineage>
        <taxon>Bacteria</taxon>
        <taxon>Bacillati</taxon>
        <taxon>Actinomycetota</taxon>
        <taxon>Actinomycetes</taxon>
        <taxon>Micrococcales</taxon>
        <taxon>Microbacteriaceae</taxon>
        <taxon>Pseudoclavibacter</taxon>
    </lineage>
</organism>
<feature type="compositionally biased region" description="Low complexity" evidence="11">
    <location>
        <begin position="851"/>
        <end position="875"/>
    </location>
</feature>
<comment type="function">
    <text evidence="9">A type II topoisomerase that negatively supercoils closed circular double-stranded (ds) DNA in an ATP-dependent manner to modulate DNA topology and maintain chromosomes in an underwound state. Negative supercoiling favors strand separation, and DNA replication, transcription, recombination and repair, all of which involve strand separation. Also able to catalyze the interconversion of other topological isomers of dsDNA rings, including catenanes and knotted rings. Type II topoisomerases break and join 2 DNA strands simultaneously in an ATP-dependent manner.</text>
</comment>
<dbReference type="InterPro" id="IPR013757">
    <property type="entry name" value="Topo_IIA_A_a_sf"/>
</dbReference>
<dbReference type="NCBIfam" id="TIGR01063">
    <property type="entry name" value="gyrA"/>
    <property type="match status" value="1"/>
</dbReference>
<evidence type="ECO:0000256" key="11">
    <source>
        <dbReference type="SAM" id="MobiDB-lite"/>
    </source>
</evidence>
<keyword evidence="4 9" id="KW-0067">ATP-binding</keyword>
<evidence type="ECO:0000256" key="6">
    <source>
        <dbReference type="ARBA" id="ARBA00023125"/>
    </source>
</evidence>
<dbReference type="SMART" id="SM00434">
    <property type="entry name" value="TOP4c"/>
    <property type="match status" value="1"/>
</dbReference>
<reference evidence="13 14" key="1">
    <citation type="submission" date="2019-09" db="EMBL/GenBank/DDBJ databases">
        <title>Phylogeny of genus Pseudoclavibacter and closely related genus.</title>
        <authorList>
            <person name="Li Y."/>
        </authorList>
    </citation>
    <scope>NUCLEOTIDE SEQUENCE [LARGE SCALE GENOMIC DNA]</scope>
    <source>
        <strain evidence="13 14">EGI 60007</strain>
    </source>
</reference>
<dbReference type="Proteomes" id="UP000431744">
    <property type="component" value="Unassembled WGS sequence"/>
</dbReference>
<dbReference type="InterPro" id="IPR006691">
    <property type="entry name" value="GyrA/parC_rep"/>
</dbReference>
<dbReference type="GO" id="GO:0005694">
    <property type="term" value="C:chromosome"/>
    <property type="evidence" value="ECO:0007669"/>
    <property type="project" value="InterPro"/>
</dbReference>
<dbReference type="NCBIfam" id="NF004043">
    <property type="entry name" value="PRK05560.1"/>
    <property type="match status" value="1"/>
</dbReference>
<dbReference type="Gene3D" id="3.90.199.10">
    <property type="entry name" value="Topoisomerase II, domain 5"/>
    <property type="match status" value="1"/>
</dbReference>
<comment type="subunit">
    <text evidence="8">Heterotetramer composed of ParC and ParE.</text>
</comment>
<evidence type="ECO:0000256" key="10">
    <source>
        <dbReference type="PROSITE-ProRule" id="PRU01384"/>
    </source>
</evidence>
<feature type="active site" description="O-(5'-phospho-DNA)-tyrosine intermediate" evidence="9 10">
    <location>
        <position position="131"/>
    </location>
</feature>
<evidence type="ECO:0000256" key="7">
    <source>
        <dbReference type="ARBA" id="ARBA00023235"/>
    </source>
</evidence>
<keyword evidence="9" id="KW-0963">Cytoplasm</keyword>
<dbReference type="FunFam" id="1.10.268.10:FF:000001">
    <property type="entry name" value="DNA gyrase subunit A"/>
    <property type="match status" value="1"/>
</dbReference>
<dbReference type="NCBIfam" id="NF004044">
    <property type="entry name" value="PRK05561.1"/>
    <property type="match status" value="1"/>
</dbReference>
<dbReference type="SUPFAM" id="SSF56719">
    <property type="entry name" value="Type II DNA topoisomerase"/>
    <property type="match status" value="1"/>
</dbReference>
<dbReference type="GO" id="GO:0005737">
    <property type="term" value="C:cytoplasm"/>
    <property type="evidence" value="ECO:0007669"/>
    <property type="project" value="UniProtKB-SubCell"/>
</dbReference>
<evidence type="ECO:0000256" key="5">
    <source>
        <dbReference type="ARBA" id="ARBA00023029"/>
    </source>
</evidence>
<evidence type="ECO:0000313" key="13">
    <source>
        <dbReference type="EMBL" id="KAB1648769.1"/>
    </source>
</evidence>
<keyword evidence="3 9" id="KW-0547">Nucleotide-binding</keyword>
<dbReference type="PANTHER" id="PTHR43493">
    <property type="entry name" value="DNA GYRASE/TOPOISOMERASE SUBUNIT A"/>
    <property type="match status" value="1"/>
</dbReference>
<evidence type="ECO:0000256" key="9">
    <source>
        <dbReference type="HAMAP-Rule" id="MF_01897"/>
    </source>
</evidence>
<accession>A0A6H9WCT6</accession>
<dbReference type="PROSITE" id="PS52040">
    <property type="entry name" value="TOPO_IIA"/>
    <property type="match status" value="1"/>
</dbReference>
<evidence type="ECO:0000313" key="14">
    <source>
        <dbReference type="Proteomes" id="UP000431744"/>
    </source>
</evidence>
<comment type="similarity">
    <text evidence="2 9">Belongs to the type II topoisomerase GyrA/ParC subunit family.</text>
</comment>
<dbReference type="Gene3D" id="2.120.10.90">
    <property type="entry name" value="DNA gyrase/topoisomerase IV, subunit A, C-terminal"/>
    <property type="match status" value="1"/>
</dbReference>
<sequence length="898" mass="97792">MTDEPTTDSSPRAADHVEKVDLQIEMQRSYLDYAMSVIVGRALPEVRDGLKPVHRRVIYGMYDGGYRPDKSFSKCARVVGDVMGQFHPHGDSAIYDALVRLVQPWAMRYPLALGQGNFGSAGNDGAAAPRYTETKMAPLALEMVRDIDEDTVDFMDNYDGQTKEPTVLPSRFPNLLVNGSVGIAVGMATNIPPHNLREVADGALWHLRNPEAPRDELLVQLMARIKGPDFPTGAQVLGTQGIQDAYRTGRGSITMRAVVSIEEIQNRTCLVVTELPYQVNPDNLALKIADLVKEGRVQGIADIRDESSGRTGQRLVIVLKRDAVAKVVLNNLYKHTSLQENFGANMLAIVDGVPRTLSLDGFITAWVAHQIEVIVRRTQYRLRKALAEVHILRGYLKALDALDEVIALIRRSPTVDEARSGLMELLDVDEDQANAILSMQLRRLAALERQKIIDDAERLETLIAEYEAILASEPQQRQIVADELTEIVDRYGDDRRTEILAGYDGGMSMEDLIPEEETVVTVTRGGYIKRTRSDNYRSQHRGGKGVKGAQLRADDVVEHFFVTTTHHWLLFFTNHGRVYRAKAHELVDAGRDSKGQHIANLLALQPDEQVAQILDISDYRQAQYLVLATRNGLVKKTPLTEYDTNRQAGIIAINLRDGDELVSAMLVDPTDHIFCISKNGMSLNFEANDDSLRPMGRGTSGVKGMSFRDGDYLLAAGVGTSPETFVFVVTEGGYAKRTRVTDYRTQNRGGLGIKVAKLNGERGGLAGALLVHEEDEVLVIMASGKVVRSAVSEVGVTGRDSMGVTFARPDKGDVVSAVARNPERELRAERDDAEENGNGGPEAGGNISLDAAAEAAEGGAEAGEAAEAGETAEAGDAAESEASDGTLGGAPSDAATEG</sequence>
<evidence type="ECO:0000256" key="1">
    <source>
        <dbReference type="ARBA" id="ARBA00000185"/>
    </source>
</evidence>
<keyword evidence="7 9" id="KW-0413">Isomerase</keyword>
<dbReference type="FunFam" id="2.120.10.90:FF:000005">
    <property type="entry name" value="DNA topoisomerase 4 subunit A"/>
    <property type="match status" value="1"/>
</dbReference>
<dbReference type="EC" id="5.6.2.2" evidence="9"/>
<comment type="caution">
    <text evidence="13">The sequence shown here is derived from an EMBL/GenBank/DDBJ whole genome shotgun (WGS) entry which is preliminary data.</text>
</comment>
<feature type="compositionally biased region" description="Basic and acidic residues" evidence="11">
    <location>
        <begin position="821"/>
        <end position="830"/>
    </location>
</feature>
<dbReference type="EMBL" id="WBJY01000001">
    <property type="protein sequence ID" value="KAB1648769.1"/>
    <property type="molecule type" value="Genomic_DNA"/>
</dbReference>
<feature type="region of interest" description="Disordered" evidence="11">
    <location>
        <begin position="815"/>
        <end position="898"/>
    </location>
</feature>
<dbReference type="GO" id="GO:0009330">
    <property type="term" value="C:DNA topoisomerase type II (double strand cut, ATP-hydrolyzing) complex"/>
    <property type="evidence" value="ECO:0007669"/>
    <property type="project" value="TreeGrafter"/>
</dbReference>
<dbReference type="GO" id="GO:0005524">
    <property type="term" value="F:ATP binding"/>
    <property type="evidence" value="ECO:0007669"/>
    <property type="project" value="UniProtKB-UniRule"/>
</dbReference>
<keyword evidence="5 9" id="KW-0799">Topoisomerase</keyword>
<evidence type="ECO:0000256" key="8">
    <source>
        <dbReference type="ARBA" id="ARBA00063644"/>
    </source>
</evidence>
<gene>
    <name evidence="9 13" type="primary">gyrA</name>
    <name evidence="13" type="ORF">F8O04_00210</name>
</gene>
<dbReference type="InterPro" id="IPR002205">
    <property type="entry name" value="Topo_IIA_dom_A"/>
</dbReference>
<dbReference type="OrthoDB" id="9806486at2"/>
<name>A0A6H9WCT6_9MICO</name>
<dbReference type="InterPro" id="IPR005743">
    <property type="entry name" value="GyrA"/>
</dbReference>
<dbReference type="Pfam" id="PF03989">
    <property type="entry name" value="DNA_gyraseA_C"/>
    <property type="match status" value="6"/>
</dbReference>
<dbReference type="InterPro" id="IPR035516">
    <property type="entry name" value="Gyrase/topoIV_suA_C"/>
</dbReference>
<evidence type="ECO:0000256" key="3">
    <source>
        <dbReference type="ARBA" id="ARBA00022741"/>
    </source>
</evidence>
<keyword evidence="6 9" id="KW-0238">DNA-binding</keyword>
<evidence type="ECO:0000256" key="2">
    <source>
        <dbReference type="ARBA" id="ARBA00008263"/>
    </source>
</evidence>
<dbReference type="InterPro" id="IPR013758">
    <property type="entry name" value="Topo_IIA_A/C_ab"/>
</dbReference>
<evidence type="ECO:0000259" key="12">
    <source>
        <dbReference type="PROSITE" id="PS52040"/>
    </source>
</evidence>
<comment type="subcellular location">
    <subcellularLocation>
        <location evidence="9">Cytoplasm</location>
    </subcellularLocation>
</comment>
<dbReference type="GO" id="GO:0034335">
    <property type="term" value="F:DNA negative supercoiling activity"/>
    <property type="evidence" value="ECO:0007669"/>
    <property type="project" value="UniProtKB-ARBA"/>
</dbReference>
<comment type="subunit">
    <text evidence="9">Heterotetramer, composed of two GyrA and two GyrB chains. In the heterotetramer, GyrA contains the active site tyrosine that forms a transient covalent intermediate with DNA, while GyrB binds cofactors and catalyzes ATP hydrolysis.</text>
</comment>